<reference evidence="2" key="1">
    <citation type="journal article" date="2014" name="Soil Biol. Biochem.">
        <title>Structure and function of bacterial communities in ageing soils: Insights from the Mendocino ecological staircase.</title>
        <authorList>
            <person name="Uroz S."/>
            <person name="Tech J.J."/>
            <person name="Sawaya N.A."/>
            <person name="Frey-Klett P."/>
            <person name="Leveau J.H.J."/>
        </authorList>
    </citation>
    <scope>NUCLEOTIDE SEQUENCE [LARGE SCALE GENOMIC DNA]</scope>
    <source>
        <strain evidence="2">Cal35</strain>
    </source>
</reference>
<evidence type="ECO:0000313" key="1">
    <source>
        <dbReference type="EMBL" id="AIY41268.1"/>
    </source>
</evidence>
<organism evidence="1 2">
    <name type="scientific">Collimonas arenae</name>
    <dbReference type="NCBI Taxonomy" id="279058"/>
    <lineage>
        <taxon>Bacteria</taxon>
        <taxon>Pseudomonadati</taxon>
        <taxon>Pseudomonadota</taxon>
        <taxon>Betaproteobacteria</taxon>
        <taxon>Burkholderiales</taxon>
        <taxon>Oxalobacteraceae</taxon>
        <taxon>Collimonas</taxon>
    </lineage>
</organism>
<dbReference type="KEGG" id="care:LT85_2110"/>
<dbReference type="Proteomes" id="UP000030302">
    <property type="component" value="Chromosome"/>
</dbReference>
<evidence type="ECO:0000313" key="2">
    <source>
        <dbReference type="Proteomes" id="UP000030302"/>
    </source>
</evidence>
<sequence length="65" mass="6890">MALKAEHATLINSGSIAPVRMLANRYGVSVTTIKEVLAENAAANASNDPPIFHSHDPFGRCKSVV</sequence>
<dbReference type="OrthoDB" id="5666689at2"/>
<dbReference type="EMBL" id="CP009962">
    <property type="protein sequence ID" value="AIY41268.1"/>
    <property type="molecule type" value="Genomic_DNA"/>
</dbReference>
<dbReference type="HOGENOM" id="CLU_2842210_0_0_4"/>
<dbReference type="AlphaFoldDB" id="A0A0A1F978"/>
<keyword evidence="2" id="KW-1185">Reference proteome</keyword>
<accession>A0A0A1F978</accession>
<dbReference type="RefSeq" id="WP_156117489.1">
    <property type="nucleotide sequence ID" value="NZ_CP009962.1"/>
</dbReference>
<protein>
    <submittedName>
        <fullName evidence="1">Uncharacterized protein</fullName>
    </submittedName>
</protein>
<name>A0A0A1F978_9BURK</name>
<gene>
    <name evidence="1" type="ORF">LT85_2110</name>
</gene>
<proteinExistence type="predicted"/>